<accession>A0A420VHT9</accession>
<name>A0A420VHT9_9BACI</name>
<evidence type="ECO:0000313" key="2">
    <source>
        <dbReference type="Proteomes" id="UP000286235"/>
    </source>
</evidence>
<reference evidence="1 2" key="1">
    <citation type="submission" date="2013-12" db="EMBL/GenBank/DDBJ databases">
        <title>Genome and proteome characterization of Caldibacillus debilis GB1 derived from a cellulolytic aero-tolerant co-culture.</title>
        <authorList>
            <person name="Wushke S.T."/>
            <person name="Zhang X."/>
            <person name="Fristensky B."/>
            <person name="Wilkins J.A."/>
            <person name="Levin D.B."/>
            <person name="Sparling R."/>
        </authorList>
    </citation>
    <scope>NUCLEOTIDE SEQUENCE [LARGE SCALE GENOMIC DNA]</scope>
    <source>
        <strain evidence="1 2">GB1</strain>
    </source>
</reference>
<keyword evidence="2" id="KW-1185">Reference proteome</keyword>
<evidence type="ECO:0000313" key="1">
    <source>
        <dbReference type="EMBL" id="RKO63232.1"/>
    </source>
</evidence>
<organism evidence="1 2">
    <name type="scientific">Caldibacillus debilis GB1</name>
    <dbReference type="NCBI Taxonomy" id="1339248"/>
    <lineage>
        <taxon>Bacteria</taxon>
        <taxon>Bacillati</taxon>
        <taxon>Bacillota</taxon>
        <taxon>Bacilli</taxon>
        <taxon>Bacillales</taxon>
        <taxon>Bacillaceae</taxon>
        <taxon>Caldibacillus</taxon>
    </lineage>
</organism>
<dbReference type="Proteomes" id="UP000286235">
    <property type="component" value="Unassembled WGS sequence"/>
</dbReference>
<dbReference type="AlphaFoldDB" id="A0A420VHT9"/>
<sequence length="44" mass="4998">MTFGEMQAYTNRFKEIVSSKVSHEIKDIRLANLKTDNDAIPDGI</sequence>
<proteinExistence type="predicted"/>
<dbReference type="EMBL" id="AZRV01000011">
    <property type="protein sequence ID" value="RKO63232.1"/>
    <property type="molecule type" value="Genomic_DNA"/>
</dbReference>
<gene>
    <name evidence="1" type="ORF">Cdeb_00324</name>
</gene>
<protein>
    <submittedName>
        <fullName evidence="1">Uncharacterized protein</fullName>
    </submittedName>
</protein>
<comment type="caution">
    <text evidence="1">The sequence shown here is derived from an EMBL/GenBank/DDBJ whole genome shotgun (WGS) entry which is preliminary data.</text>
</comment>